<gene>
    <name evidence="1" type="ORF">HCJ93_27950</name>
</gene>
<evidence type="ECO:0000313" key="1">
    <source>
        <dbReference type="EMBL" id="NJP53797.1"/>
    </source>
</evidence>
<sequence length="187" mass="20801">MGDIDDALQRAEYEAITKAPPKTPLAQMRLLLKAAKGSTRTVAQRLGISQRQVERYLAGKAKHPRPALQEALEREVRKVWQPRVRAAARKRAATTTGITIETRARFGYTAPIGTTDDPRMRRLTVHLPPAYAARLFTARQQGAGDQQLRRIVAEGLQEIYFKDNGSRAAGLEVELTDIDFFDASFGA</sequence>
<dbReference type="Proteomes" id="UP000730591">
    <property type="component" value="Unassembled WGS sequence"/>
</dbReference>
<dbReference type="NCBIfam" id="NF047541">
    <property type="entry name" value="telomere_Tpg"/>
    <property type="match status" value="1"/>
</dbReference>
<dbReference type="EMBL" id="JAATEM010000047">
    <property type="protein sequence ID" value="NJP53797.1"/>
    <property type="molecule type" value="Genomic_DNA"/>
</dbReference>
<dbReference type="SUPFAM" id="SSF47413">
    <property type="entry name" value="lambda repressor-like DNA-binding domains"/>
    <property type="match status" value="1"/>
</dbReference>
<accession>A0ABX1AFV9</accession>
<organism evidence="1 2">
    <name type="scientific">Streptomyces composti</name>
    <dbReference type="NCBI Taxonomy" id="2720025"/>
    <lineage>
        <taxon>Bacteria</taxon>
        <taxon>Bacillati</taxon>
        <taxon>Actinomycetota</taxon>
        <taxon>Actinomycetes</taxon>
        <taxon>Kitasatosporales</taxon>
        <taxon>Streptomycetaceae</taxon>
        <taxon>Streptomyces</taxon>
    </lineage>
</organism>
<protein>
    <submittedName>
        <fullName evidence="1">XRE family transcriptional regulator</fullName>
    </submittedName>
</protein>
<dbReference type="InterPro" id="IPR010982">
    <property type="entry name" value="Lambda_DNA-bd_dom_sf"/>
</dbReference>
<keyword evidence="2" id="KW-1185">Reference proteome</keyword>
<dbReference type="RefSeq" id="WP_167998621.1">
    <property type="nucleotide sequence ID" value="NZ_JAATEM010000047.1"/>
</dbReference>
<evidence type="ECO:0000313" key="2">
    <source>
        <dbReference type="Proteomes" id="UP000730591"/>
    </source>
</evidence>
<comment type="caution">
    <text evidence="1">The sequence shown here is derived from an EMBL/GenBank/DDBJ whole genome shotgun (WGS) entry which is preliminary data.</text>
</comment>
<reference evidence="1 2" key="1">
    <citation type="submission" date="2020-03" db="EMBL/GenBank/DDBJ databases">
        <title>WGS of actinomycetes isolated from Thailand.</title>
        <authorList>
            <person name="Thawai C."/>
        </authorList>
    </citation>
    <scope>NUCLEOTIDE SEQUENCE [LARGE SCALE GENOMIC DNA]</scope>
    <source>
        <strain evidence="1 2">SBST2-5</strain>
    </source>
</reference>
<dbReference type="InterPro" id="IPR058118">
    <property type="entry name" value="Tpg"/>
</dbReference>
<proteinExistence type="predicted"/>
<name>A0ABX1AFV9_9ACTN</name>